<dbReference type="Pfam" id="PF03466">
    <property type="entry name" value="LysR_substrate"/>
    <property type="match status" value="1"/>
</dbReference>
<dbReference type="Proteomes" id="UP001595528">
    <property type="component" value="Unassembled WGS sequence"/>
</dbReference>
<dbReference type="PRINTS" id="PR00039">
    <property type="entry name" value="HTHLYSR"/>
</dbReference>
<protein>
    <submittedName>
        <fullName evidence="6">LysR family transcriptional regulator</fullName>
    </submittedName>
</protein>
<keyword evidence="7" id="KW-1185">Reference proteome</keyword>
<evidence type="ECO:0000313" key="7">
    <source>
        <dbReference type="Proteomes" id="UP001595528"/>
    </source>
</evidence>
<comment type="caution">
    <text evidence="6">The sequence shown here is derived from an EMBL/GenBank/DDBJ whole genome shotgun (WGS) entry which is preliminary data.</text>
</comment>
<proteinExistence type="inferred from homology"/>
<evidence type="ECO:0000313" key="6">
    <source>
        <dbReference type="EMBL" id="MFC3230582.1"/>
    </source>
</evidence>
<dbReference type="PROSITE" id="PS50931">
    <property type="entry name" value="HTH_LYSR"/>
    <property type="match status" value="1"/>
</dbReference>
<keyword evidence="3" id="KW-0238">DNA-binding</keyword>
<dbReference type="InterPro" id="IPR058163">
    <property type="entry name" value="LysR-type_TF_proteobact-type"/>
</dbReference>
<keyword evidence="4" id="KW-0804">Transcription</keyword>
<evidence type="ECO:0000256" key="1">
    <source>
        <dbReference type="ARBA" id="ARBA00009437"/>
    </source>
</evidence>
<dbReference type="PANTHER" id="PTHR30537">
    <property type="entry name" value="HTH-TYPE TRANSCRIPTIONAL REGULATOR"/>
    <property type="match status" value="1"/>
</dbReference>
<evidence type="ECO:0000256" key="3">
    <source>
        <dbReference type="ARBA" id="ARBA00023125"/>
    </source>
</evidence>
<feature type="domain" description="HTH lysR-type" evidence="5">
    <location>
        <begin position="6"/>
        <end position="63"/>
    </location>
</feature>
<dbReference type="EMBL" id="JBHRTR010000048">
    <property type="protein sequence ID" value="MFC3230582.1"/>
    <property type="molecule type" value="Genomic_DNA"/>
</dbReference>
<dbReference type="PANTHER" id="PTHR30537:SF3">
    <property type="entry name" value="TRANSCRIPTIONAL REGULATORY PROTEIN"/>
    <property type="match status" value="1"/>
</dbReference>
<dbReference type="Gene3D" id="3.40.190.290">
    <property type="match status" value="1"/>
</dbReference>
<dbReference type="InterPro" id="IPR036388">
    <property type="entry name" value="WH-like_DNA-bd_sf"/>
</dbReference>
<evidence type="ECO:0000256" key="4">
    <source>
        <dbReference type="ARBA" id="ARBA00023163"/>
    </source>
</evidence>
<accession>A0ABV7L8J0</accession>
<dbReference type="InterPro" id="IPR005119">
    <property type="entry name" value="LysR_subst-bd"/>
</dbReference>
<evidence type="ECO:0000256" key="2">
    <source>
        <dbReference type="ARBA" id="ARBA00023015"/>
    </source>
</evidence>
<name>A0ABV7L8J0_9PROT</name>
<dbReference type="Gene3D" id="1.10.10.10">
    <property type="entry name" value="Winged helix-like DNA-binding domain superfamily/Winged helix DNA-binding domain"/>
    <property type="match status" value="1"/>
</dbReference>
<gene>
    <name evidence="6" type="ORF">ACFOGJ_25260</name>
</gene>
<comment type="similarity">
    <text evidence="1">Belongs to the LysR transcriptional regulatory family.</text>
</comment>
<dbReference type="InterPro" id="IPR036390">
    <property type="entry name" value="WH_DNA-bd_sf"/>
</dbReference>
<reference evidence="7" key="1">
    <citation type="journal article" date="2019" name="Int. J. Syst. Evol. Microbiol.">
        <title>The Global Catalogue of Microorganisms (GCM) 10K type strain sequencing project: providing services to taxonomists for standard genome sequencing and annotation.</title>
        <authorList>
            <consortium name="The Broad Institute Genomics Platform"/>
            <consortium name="The Broad Institute Genome Sequencing Center for Infectious Disease"/>
            <person name="Wu L."/>
            <person name="Ma J."/>
        </authorList>
    </citation>
    <scope>NUCLEOTIDE SEQUENCE [LARGE SCALE GENOMIC DNA]</scope>
    <source>
        <strain evidence="7">KCTC 42964</strain>
    </source>
</reference>
<evidence type="ECO:0000259" key="5">
    <source>
        <dbReference type="PROSITE" id="PS50931"/>
    </source>
</evidence>
<dbReference type="SUPFAM" id="SSF46785">
    <property type="entry name" value="Winged helix' DNA-binding domain"/>
    <property type="match status" value="1"/>
</dbReference>
<dbReference type="RefSeq" id="WP_379905883.1">
    <property type="nucleotide sequence ID" value="NZ_JBHRTR010000048.1"/>
</dbReference>
<organism evidence="6 7">
    <name type="scientific">Marinibaculum pumilum</name>
    <dbReference type="NCBI Taxonomy" id="1766165"/>
    <lineage>
        <taxon>Bacteria</taxon>
        <taxon>Pseudomonadati</taxon>
        <taxon>Pseudomonadota</taxon>
        <taxon>Alphaproteobacteria</taxon>
        <taxon>Rhodospirillales</taxon>
        <taxon>Rhodospirillaceae</taxon>
        <taxon>Marinibaculum</taxon>
    </lineage>
</organism>
<dbReference type="SUPFAM" id="SSF53850">
    <property type="entry name" value="Periplasmic binding protein-like II"/>
    <property type="match status" value="1"/>
</dbReference>
<sequence length="301" mass="32576">MNRRDLDWDLYRTFLAVLRAGSLSAAARDLDIAQPTVARHIESLEAALGLQLFVRSPRGLLPSETALELRPYAEGLAATAAALLRTASGQGGEVRGTVRVSASEIVGVEVLPPILADLHRRHPALVIELALSNTVEDLLRREADIAVRMVEPAQGALVARKVGRIPLGLHAREDYLQRRGMPASLDDLAQHSLIGFDRPTPAIRSLVREVPGFDRVRFALRADSDLAQLAAIRAGFGIGACQLPLAARDPQLRPVLPDVFALELGVWVVCHENLRATPRCAAVFDGLVAGLATYVRNRGDL</sequence>
<dbReference type="InterPro" id="IPR000847">
    <property type="entry name" value="LysR_HTH_N"/>
</dbReference>
<keyword evidence="2" id="KW-0805">Transcription regulation</keyword>
<dbReference type="Pfam" id="PF00126">
    <property type="entry name" value="HTH_1"/>
    <property type="match status" value="1"/>
</dbReference>